<protein>
    <submittedName>
        <fullName evidence="1">Uncharacterized protein</fullName>
    </submittedName>
</protein>
<organism evidence="1">
    <name type="scientific">Arundo donax</name>
    <name type="common">Giant reed</name>
    <name type="synonym">Donax arundinaceus</name>
    <dbReference type="NCBI Taxonomy" id="35708"/>
    <lineage>
        <taxon>Eukaryota</taxon>
        <taxon>Viridiplantae</taxon>
        <taxon>Streptophyta</taxon>
        <taxon>Embryophyta</taxon>
        <taxon>Tracheophyta</taxon>
        <taxon>Spermatophyta</taxon>
        <taxon>Magnoliopsida</taxon>
        <taxon>Liliopsida</taxon>
        <taxon>Poales</taxon>
        <taxon>Poaceae</taxon>
        <taxon>PACMAD clade</taxon>
        <taxon>Arundinoideae</taxon>
        <taxon>Arundineae</taxon>
        <taxon>Arundo</taxon>
    </lineage>
</organism>
<dbReference type="AlphaFoldDB" id="A0A0A8ZZR6"/>
<name>A0A0A8ZZR6_ARUDO</name>
<reference evidence="1" key="2">
    <citation type="journal article" date="2015" name="Data Brief">
        <title>Shoot transcriptome of the giant reed, Arundo donax.</title>
        <authorList>
            <person name="Barrero R.A."/>
            <person name="Guerrero F.D."/>
            <person name="Moolhuijzen P."/>
            <person name="Goolsby J.A."/>
            <person name="Tidwell J."/>
            <person name="Bellgard S.E."/>
            <person name="Bellgard M.I."/>
        </authorList>
    </citation>
    <scope>NUCLEOTIDE SEQUENCE</scope>
    <source>
        <tissue evidence="1">Shoot tissue taken approximately 20 cm above the soil surface</tissue>
    </source>
</reference>
<reference evidence="1" key="1">
    <citation type="submission" date="2014-09" db="EMBL/GenBank/DDBJ databases">
        <authorList>
            <person name="Magalhaes I.L.F."/>
            <person name="Oliveira U."/>
            <person name="Santos F.R."/>
            <person name="Vidigal T.H.D.A."/>
            <person name="Brescovit A.D."/>
            <person name="Santos A.J."/>
        </authorList>
    </citation>
    <scope>NUCLEOTIDE SEQUENCE</scope>
    <source>
        <tissue evidence="1">Shoot tissue taken approximately 20 cm above the soil surface</tissue>
    </source>
</reference>
<accession>A0A0A8ZZR6</accession>
<dbReference type="EMBL" id="GBRH01254712">
    <property type="protein sequence ID" value="JAD43183.1"/>
    <property type="molecule type" value="Transcribed_RNA"/>
</dbReference>
<proteinExistence type="predicted"/>
<sequence>MQCELYSSAGCLYKFVLKLPKSECF</sequence>
<evidence type="ECO:0000313" key="1">
    <source>
        <dbReference type="EMBL" id="JAD43183.1"/>
    </source>
</evidence>